<dbReference type="CDD" id="cd01949">
    <property type="entry name" value="GGDEF"/>
    <property type="match status" value="1"/>
</dbReference>
<sequence>MTFPIPDDENRRLDVLQQYDLIGIEPETFFHRLVNMAARMFDVPIALVTLVDHDRFHFKAQTGLDICSVDREDSFCAHTIMQNDVLTAPDVIEDERFKHSPLVTGPPHIRFYAGVPLTSPEGVTIGTLCIADQLPGRQLSDNDRKNMRDLAIMVMDRMEKRRLENMKRMSQQQLDNIARSLPNAILFLDTSGCITYLNEGAQAMFGGLAGEHASYLIHDDALTDFQTILIRAVSGPGSYRSFSLETSCVREDGSNFPAELTLSASKDSHRKSIVVIIRDITERKEREQQLTYMATHDSLTGLANRSSCTAQLDDLLQNSSGVIAMIMDLDGFKEVNDTFGHAIGDELLLQVATRLRSACPKADCIARLGGDEFIVVINDRDAQKAQQLARHVNEALSPPYDVSRHRCHIGVSIGIAVGPDHGQDSSKLIAAADLALYQVKRSGKGDVMLYESGMHESIQQQKAFAAELRRAYEESQFELYYQPQVSTESKRLCGVEALIRWRHPRRGLLTPASFIEVLGRKPCAESVGDWIIHTACQQAARWRTIHPELRIGINLFDVQLATPRIISVIRSALDTFKLPAEALELELVETIILKNDSAKLDVLKKLKALGVQLALDDYGTGYASLSILKEYPVTRIKIDKSFVEGLPHSNSDVAVVKAMLDLGTSFGLDIIAEGVEEQSQFNFLREHHCPEVQGYLFGKPLPAEEFEAMFITRQGESITGCTSPL</sequence>
<dbReference type="InterPro" id="IPR000700">
    <property type="entry name" value="PAS-assoc_C"/>
</dbReference>
<dbReference type="SMART" id="SM00267">
    <property type="entry name" value="GGDEF"/>
    <property type="match status" value="1"/>
</dbReference>
<dbReference type="Proteomes" id="UP001165678">
    <property type="component" value="Unassembled WGS sequence"/>
</dbReference>
<dbReference type="SUPFAM" id="SSF55785">
    <property type="entry name" value="PYP-like sensor domain (PAS domain)"/>
    <property type="match status" value="1"/>
</dbReference>
<evidence type="ECO:0000259" key="3">
    <source>
        <dbReference type="PROSITE" id="PS50883"/>
    </source>
</evidence>
<dbReference type="InterPro" id="IPR003018">
    <property type="entry name" value="GAF"/>
</dbReference>
<comment type="caution">
    <text evidence="5">The sequence shown here is derived from an EMBL/GenBank/DDBJ whole genome shotgun (WGS) entry which is preliminary data.</text>
</comment>
<dbReference type="CDD" id="cd00130">
    <property type="entry name" value="PAS"/>
    <property type="match status" value="1"/>
</dbReference>
<accession>A0AA42CVK9</accession>
<dbReference type="PROSITE" id="PS50113">
    <property type="entry name" value="PAC"/>
    <property type="match status" value="1"/>
</dbReference>
<dbReference type="InterPro" id="IPR043128">
    <property type="entry name" value="Rev_trsase/Diguanyl_cyclase"/>
</dbReference>
<dbReference type="InterPro" id="IPR029016">
    <property type="entry name" value="GAF-like_dom_sf"/>
</dbReference>
<evidence type="ECO:0000259" key="4">
    <source>
        <dbReference type="PROSITE" id="PS50887"/>
    </source>
</evidence>
<dbReference type="CDD" id="cd01948">
    <property type="entry name" value="EAL"/>
    <property type="match status" value="1"/>
</dbReference>
<dbReference type="PROSITE" id="PS50887">
    <property type="entry name" value="GGDEF"/>
    <property type="match status" value="1"/>
</dbReference>
<dbReference type="RefSeq" id="WP_265896936.1">
    <property type="nucleotide sequence ID" value="NZ_JAPIVE010000005.1"/>
</dbReference>
<organism evidence="5 6">
    <name type="scientific">Larsenimonas rhizosphaerae</name>
    <dbReference type="NCBI Taxonomy" id="2944682"/>
    <lineage>
        <taxon>Bacteria</taxon>
        <taxon>Pseudomonadati</taxon>
        <taxon>Pseudomonadota</taxon>
        <taxon>Gammaproteobacteria</taxon>
        <taxon>Oceanospirillales</taxon>
        <taxon>Halomonadaceae</taxon>
        <taxon>Larsenimonas</taxon>
    </lineage>
</organism>
<dbReference type="InterPro" id="IPR029787">
    <property type="entry name" value="Nucleotide_cyclase"/>
</dbReference>
<dbReference type="EMBL" id="JAPIVE010000005">
    <property type="protein sequence ID" value="MCX2525499.1"/>
    <property type="molecule type" value="Genomic_DNA"/>
</dbReference>
<evidence type="ECO:0000259" key="1">
    <source>
        <dbReference type="PROSITE" id="PS50112"/>
    </source>
</evidence>
<dbReference type="Pfam" id="PF13426">
    <property type="entry name" value="PAS_9"/>
    <property type="match status" value="1"/>
</dbReference>
<dbReference type="SMART" id="SM00052">
    <property type="entry name" value="EAL"/>
    <property type="match status" value="1"/>
</dbReference>
<evidence type="ECO:0000313" key="5">
    <source>
        <dbReference type="EMBL" id="MCX2525499.1"/>
    </source>
</evidence>
<dbReference type="NCBIfam" id="TIGR00229">
    <property type="entry name" value="sensory_box"/>
    <property type="match status" value="1"/>
</dbReference>
<feature type="domain" description="GGDEF" evidence="4">
    <location>
        <begin position="320"/>
        <end position="452"/>
    </location>
</feature>
<dbReference type="Gene3D" id="3.20.20.450">
    <property type="entry name" value="EAL domain"/>
    <property type="match status" value="1"/>
</dbReference>
<dbReference type="Gene3D" id="3.30.70.270">
    <property type="match status" value="1"/>
</dbReference>
<dbReference type="Gene3D" id="3.30.450.40">
    <property type="match status" value="1"/>
</dbReference>
<evidence type="ECO:0000259" key="2">
    <source>
        <dbReference type="PROSITE" id="PS50113"/>
    </source>
</evidence>
<evidence type="ECO:0000313" key="6">
    <source>
        <dbReference type="Proteomes" id="UP001165678"/>
    </source>
</evidence>
<keyword evidence="6" id="KW-1185">Reference proteome</keyword>
<dbReference type="SUPFAM" id="SSF55073">
    <property type="entry name" value="Nucleotide cyclase"/>
    <property type="match status" value="1"/>
</dbReference>
<protein>
    <submittedName>
        <fullName evidence="5">EAL domain-containing protein</fullName>
    </submittedName>
</protein>
<dbReference type="InterPro" id="IPR000160">
    <property type="entry name" value="GGDEF_dom"/>
</dbReference>
<name>A0AA42CVK9_9GAMM</name>
<dbReference type="InterPro" id="IPR000014">
    <property type="entry name" value="PAS"/>
</dbReference>
<dbReference type="PANTHER" id="PTHR44757:SF2">
    <property type="entry name" value="BIOFILM ARCHITECTURE MAINTENANCE PROTEIN MBAA"/>
    <property type="match status" value="1"/>
</dbReference>
<dbReference type="SMART" id="SM00091">
    <property type="entry name" value="PAS"/>
    <property type="match status" value="1"/>
</dbReference>
<reference evidence="5" key="1">
    <citation type="submission" date="2022-11" db="EMBL/GenBank/DDBJ databases">
        <title>Larsenimonas rhizosphaerae sp. nov., isolated from a tidal mudflat.</title>
        <authorList>
            <person name="Lee S.D."/>
            <person name="Kim I.S."/>
        </authorList>
    </citation>
    <scope>NUCLEOTIDE SEQUENCE</scope>
    <source>
        <strain evidence="5">GH2-1</strain>
    </source>
</reference>
<proteinExistence type="predicted"/>
<dbReference type="InterPro" id="IPR001633">
    <property type="entry name" value="EAL_dom"/>
</dbReference>
<dbReference type="PROSITE" id="PS50112">
    <property type="entry name" value="PAS"/>
    <property type="match status" value="1"/>
</dbReference>
<dbReference type="SMART" id="SM00065">
    <property type="entry name" value="GAF"/>
    <property type="match status" value="1"/>
</dbReference>
<dbReference type="PROSITE" id="PS50883">
    <property type="entry name" value="EAL"/>
    <property type="match status" value="1"/>
</dbReference>
<dbReference type="PANTHER" id="PTHR44757">
    <property type="entry name" value="DIGUANYLATE CYCLASE DGCP"/>
    <property type="match status" value="1"/>
</dbReference>
<dbReference type="AlphaFoldDB" id="A0AA42CVK9"/>
<dbReference type="InterPro" id="IPR052155">
    <property type="entry name" value="Biofilm_reg_signaling"/>
</dbReference>
<dbReference type="Pfam" id="PF00990">
    <property type="entry name" value="GGDEF"/>
    <property type="match status" value="1"/>
</dbReference>
<feature type="domain" description="PAS" evidence="1">
    <location>
        <begin position="170"/>
        <end position="206"/>
    </location>
</feature>
<dbReference type="InterPro" id="IPR035965">
    <property type="entry name" value="PAS-like_dom_sf"/>
</dbReference>
<gene>
    <name evidence="5" type="ORF">OQ287_14735</name>
</gene>
<feature type="domain" description="PAC" evidence="2">
    <location>
        <begin position="242"/>
        <end position="292"/>
    </location>
</feature>
<dbReference type="Pfam" id="PF00563">
    <property type="entry name" value="EAL"/>
    <property type="match status" value="1"/>
</dbReference>
<dbReference type="SUPFAM" id="SSF55781">
    <property type="entry name" value="GAF domain-like"/>
    <property type="match status" value="1"/>
</dbReference>
<dbReference type="Gene3D" id="3.30.450.20">
    <property type="entry name" value="PAS domain"/>
    <property type="match status" value="1"/>
</dbReference>
<dbReference type="SUPFAM" id="SSF141868">
    <property type="entry name" value="EAL domain-like"/>
    <property type="match status" value="1"/>
</dbReference>
<dbReference type="NCBIfam" id="TIGR00254">
    <property type="entry name" value="GGDEF"/>
    <property type="match status" value="1"/>
</dbReference>
<dbReference type="InterPro" id="IPR035919">
    <property type="entry name" value="EAL_sf"/>
</dbReference>
<feature type="domain" description="EAL" evidence="3">
    <location>
        <begin position="461"/>
        <end position="714"/>
    </location>
</feature>
<dbReference type="Pfam" id="PF01590">
    <property type="entry name" value="GAF"/>
    <property type="match status" value="1"/>
</dbReference>